<organism evidence="11 12">
    <name type="scientific">Fopius arisanus</name>
    <dbReference type="NCBI Taxonomy" id="64838"/>
    <lineage>
        <taxon>Eukaryota</taxon>
        <taxon>Metazoa</taxon>
        <taxon>Ecdysozoa</taxon>
        <taxon>Arthropoda</taxon>
        <taxon>Hexapoda</taxon>
        <taxon>Insecta</taxon>
        <taxon>Pterygota</taxon>
        <taxon>Neoptera</taxon>
        <taxon>Endopterygota</taxon>
        <taxon>Hymenoptera</taxon>
        <taxon>Apocrita</taxon>
        <taxon>Ichneumonoidea</taxon>
        <taxon>Braconidae</taxon>
        <taxon>Opiinae</taxon>
        <taxon>Fopius</taxon>
    </lineage>
</organism>
<evidence type="ECO:0000313" key="12">
    <source>
        <dbReference type="RefSeq" id="XP_011301910.1"/>
    </source>
</evidence>
<dbReference type="Pfam" id="PF00151">
    <property type="entry name" value="Lipase"/>
    <property type="match status" value="1"/>
</dbReference>
<comment type="catalytic activity">
    <reaction evidence="1">
        <text>a 1,2-diacyl-sn-glycero-3-phosphocholine + H2O = a 2-acyl-sn-glycero-3-phosphocholine + a fatty acid + H(+)</text>
        <dbReference type="Rhea" id="RHEA:18689"/>
        <dbReference type="ChEBI" id="CHEBI:15377"/>
        <dbReference type="ChEBI" id="CHEBI:15378"/>
        <dbReference type="ChEBI" id="CHEBI:28868"/>
        <dbReference type="ChEBI" id="CHEBI:57643"/>
        <dbReference type="ChEBI" id="CHEBI:57875"/>
        <dbReference type="EC" id="3.1.1.32"/>
    </reaction>
</comment>
<dbReference type="KEGG" id="fas:105265845"/>
<dbReference type="GeneID" id="105265845"/>
<evidence type="ECO:0000256" key="9">
    <source>
        <dbReference type="SAM" id="SignalP"/>
    </source>
</evidence>
<keyword evidence="7" id="KW-1015">Disulfide bond</keyword>
<evidence type="ECO:0000259" key="10">
    <source>
        <dbReference type="Pfam" id="PF00151"/>
    </source>
</evidence>
<name>A0A9R1T399_9HYME</name>
<keyword evidence="9" id="KW-0732">Signal</keyword>
<dbReference type="Proteomes" id="UP000694866">
    <property type="component" value="Unplaced"/>
</dbReference>
<evidence type="ECO:0000256" key="4">
    <source>
        <dbReference type="ARBA" id="ARBA00013179"/>
    </source>
</evidence>
<dbReference type="InterPro" id="IPR033906">
    <property type="entry name" value="Lipase_N"/>
</dbReference>
<evidence type="ECO:0000256" key="3">
    <source>
        <dbReference type="ARBA" id="ARBA00010701"/>
    </source>
</evidence>
<dbReference type="EC" id="3.1.1.32" evidence="4"/>
<evidence type="ECO:0000256" key="6">
    <source>
        <dbReference type="ARBA" id="ARBA00022801"/>
    </source>
</evidence>
<dbReference type="CDD" id="cd00707">
    <property type="entry name" value="Pancreat_lipase_like"/>
    <property type="match status" value="1"/>
</dbReference>
<comment type="subcellular location">
    <subcellularLocation>
        <location evidence="2">Secreted</location>
    </subcellularLocation>
</comment>
<evidence type="ECO:0000256" key="2">
    <source>
        <dbReference type="ARBA" id="ARBA00004613"/>
    </source>
</evidence>
<evidence type="ECO:0000313" key="11">
    <source>
        <dbReference type="Proteomes" id="UP000694866"/>
    </source>
</evidence>
<proteinExistence type="inferred from homology"/>
<dbReference type="GO" id="GO:0005615">
    <property type="term" value="C:extracellular space"/>
    <property type="evidence" value="ECO:0007669"/>
    <property type="project" value="TreeGrafter"/>
</dbReference>
<dbReference type="Gene3D" id="3.40.50.1820">
    <property type="entry name" value="alpha/beta hydrolase"/>
    <property type="match status" value="1"/>
</dbReference>
<dbReference type="PANTHER" id="PTHR11610">
    <property type="entry name" value="LIPASE"/>
    <property type="match status" value="1"/>
</dbReference>
<keyword evidence="11" id="KW-1185">Reference proteome</keyword>
<dbReference type="OrthoDB" id="199913at2759"/>
<keyword evidence="5" id="KW-0964">Secreted</keyword>
<comment type="similarity">
    <text evidence="3 8">Belongs to the AB hydrolase superfamily. Lipase family.</text>
</comment>
<dbReference type="SUPFAM" id="SSF53474">
    <property type="entry name" value="alpha/beta-Hydrolases"/>
    <property type="match status" value="1"/>
</dbReference>
<evidence type="ECO:0000256" key="5">
    <source>
        <dbReference type="ARBA" id="ARBA00022525"/>
    </source>
</evidence>
<dbReference type="AlphaFoldDB" id="A0A9R1T399"/>
<evidence type="ECO:0000256" key="1">
    <source>
        <dbReference type="ARBA" id="ARBA00000111"/>
    </source>
</evidence>
<dbReference type="InterPro" id="IPR000734">
    <property type="entry name" value="TAG_lipase"/>
</dbReference>
<feature type="domain" description="Lipase" evidence="10">
    <location>
        <begin position="84"/>
        <end position="400"/>
    </location>
</feature>
<dbReference type="InterPro" id="IPR013818">
    <property type="entry name" value="Lipase"/>
</dbReference>
<evidence type="ECO:0000256" key="7">
    <source>
        <dbReference type="ARBA" id="ARBA00023157"/>
    </source>
</evidence>
<accession>A0A9R1T399</accession>
<keyword evidence="6" id="KW-0378">Hydrolase</keyword>
<dbReference type="RefSeq" id="XP_011301910.1">
    <property type="nucleotide sequence ID" value="XM_011303608.1"/>
</dbReference>
<evidence type="ECO:0000256" key="8">
    <source>
        <dbReference type="RuleBase" id="RU004262"/>
    </source>
</evidence>
<dbReference type="InterPro" id="IPR029058">
    <property type="entry name" value="AB_hydrolase_fold"/>
</dbReference>
<dbReference type="GO" id="GO:0008970">
    <property type="term" value="F:phospholipase A1 activity"/>
    <property type="evidence" value="ECO:0007669"/>
    <property type="project" value="UniProtKB-EC"/>
</dbReference>
<reference evidence="12" key="1">
    <citation type="submission" date="2025-08" db="UniProtKB">
        <authorList>
            <consortium name="RefSeq"/>
        </authorList>
    </citation>
    <scope>IDENTIFICATION</scope>
    <source>
        <strain evidence="12">USDA-PBARC FA_bdor</strain>
        <tissue evidence="12">Whole organism</tissue>
    </source>
</reference>
<dbReference type="GO" id="GO:0016042">
    <property type="term" value="P:lipid catabolic process"/>
    <property type="evidence" value="ECO:0007669"/>
    <property type="project" value="TreeGrafter"/>
</dbReference>
<sequence>MITSVGFVLSLISLFYLQFTPTSCQNFFNTHASMGGHYFAYKWPNGSNIVWYPERNNTPHSGGAIDCFGIGKTAATGLEWFFRNNNSNSLDVRFFLSSRRNPRRMQVLVGPQFGLEWTDFSIQRKTVIIVHGFLSHGHEDWIHRMEEAFHRWGNVNVIVVDWSAHGNTWNYYKAAVNARIVGQEISKFLSHIVNATREQSVPEASWAPIHMVGHSLGAHICGITADYFKNYSTPWEIKRITGLDPAQPCFRVNDLSLNKRHAPLVDVIHTNGKLFSSIGLGLPDPIGHMDFYPNGGKRQPACINIETSAFDYLGIPKSAVEQAICSHGFSHAYFIQSILSAASGGCHFCGHSWDLTCRHAQQIINGTSSLPGNCVEMGLNAENFSLRGSFFVMTSNTTPFCDVSSRDRTQIARRISEDFAGQCQD</sequence>
<feature type="signal peptide" evidence="9">
    <location>
        <begin position="1"/>
        <end position="24"/>
    </location>
</feature>
<gene>
    <name evidence="12" type="primary">LOC105265845</name>
</gene>
<feature type="chain" id="PRO_5040320663" description="phospholipase A1" evidence="9">
    <location>
        <begin position="25"/>
        <end position="425"/>
    </location>
</feature>
<protein>
    <recommendedName>
        <fullName evidence="4">phospholipase A1</fullName>
        <ecNumber evidence="4">3.1.1.32</ecNumber>
    </recommendedName>
</protein>
<dbReference type="PRINTS" id="PR00821">
    <property type="entry name" value="TAGLIPASE"/>
</dbReference>